<evidence type="ECO:0000256" key="6">
    <source>
        <dbReference type="ARBA" id="ARBA00018569"/>
    </source>
</evidence>
<evidence type="ECO:0000256" key="2">
    <source>
        <dbReference type="ARBA" id="ARBA00001911"/>
    </source>
</evidence>
<reference evidence="11 12" key="1">
    <citation type="submission" date="2024-02" db="EMBL/GenBank/DDBJ databases">
        <title>A Gaetbulibacter species isolated from tidal flats and genomic insights of their niches.</title>
        <authorList>
            <person name="Ye Y."/>
        </authorList>
    </citation>
    <scope>NUCLEOTIDE SEQUENCE [LARGE SCALE GENOMIC DNA]</scope>
    <source>
        <strain evidence="11 12">KEM-8</strain>
    </source>
</reference>
<comment type="pathway">
    <text evidence="3 9">Carbohydrate metabolism; galactose metabolism.</text>
</comment>
<keyword evidence="8 9" id="KW-0413">Isomerase</keyword>
<evidence type="ECO:0000259" key="10">
    <source>
        <dbReference type="Pfam" id="PF16363"/>
    </source>
</evidence>
<evidence type="ECO:0000256" key="8">
    <source>
        <dbReference type="ARBA" id="ARBA00023235"/>
    </source>
</evidence>
<keyword evidence="12" id="KW-1185">Reference proteome</keyword>
<organism evidence="11 12">
    <name type="scientific">Gaetbulibacter aquiaggeris</name>
    <dbReference type="NCBI Taxonomy" id="1735373"/>
    <lineage>
        <taxon>Bacteria</taxon>
        <taxon>Pseudomonadati</taxon>
        <taxon>Bacteroidota</taxon>
        <taxon>Flavobacteriia</taxon>
        <taxon>Flavobacteriales</taxon>
        <taxon>Flavobacteriaceae</taxon>
        <taxon>Gaetbulibacter</taxon>
    </lineage>
</organism>
<proteinExistence type="inferred from homology"/>
<dbReference type="Gene3D" id="3.40.50.720">
    <property type="entry name" value="NAD(P)-binding Rossmann-like Domain"/>
    <property type="match status" value="1"/>
</dbReference>
<dbReference type="InterPro" id="IPR036291">
    <property type="entry name" value="NAD(P)-bd_dom_sf"/>
</dbReference>
<accession>A0ABW7MT99</accession>
<evidence type="ECO:0000256" key="1">
    <source>
        <dbReference type="ARBA" id="ARBA00000083"/>
    </source>
</evidence>
<evidence type="ECO:0000313" key="11">
    <source>
        <dbReference type="EMBL" id="MFH6770058.1"/>
    </source>
</evidence>
<dbReference type="Pfam" id="PF16363">
    <property type="entry name" value="GDP_Man_Dehyd"/>
    <property type="match status" value="1"/>
</dbReference>
<name>A0ABW7MT99_9FLAO</name>
<dbReference type="PANTHER" id="PTHR43725">
    <property type="entry name" value="UDP-GLUCOSE 4-EPIMERASE"/>
    <property type="match status" value="1"/>
</dbReference>
<dbReference type="PRINTS" id="PR01713">
    <property type="entry name" value="NUCEPIMERASE"/>
</dbReference>
<keyword evidence="9" id="KW-0119">Carbohydrate metabolism</keyword>
<evidence type="ECO:0000256" key="7">
    <source>
        <dbReference type="ARBA" id="ARBA00023027"/>
    </source>
</evidence>
<evidence type="ECO:0000256" key="3">
    <source>
        <dbReference type="ARBA" id="ARBA00004947"/>
    </source>
</evidence>
<sequence>MKKKILVTGGCGYIGSHTVVALIENNFEVLIIDDLSNSNKDVIDRIKIITGVKPKLLEVDLKDGFLCDNMFCYHKNIDAVIHFAAHKAVSESVEKPLKYYHNNLYALINTLMAMEKYNISNFIFSSSATVYGNPETLPLTEDNKTQRPFSSYGNTKKIAEEIIEDVINSNSNLSAISLRYFNPIGAHESGHIGELPNGIPNNLMPYITQTAAGVRDRLMVFGNDYPTKDGTPIRDYIHVVDLAEAHVIALKRLLNHNQETPFEIFNLGTGNGYSVLDILNTFEKIIGKKINYTITDRRLGDVPQLYADINLAKEKLGWIAKRDLENMIDSAWKWEQNIRSEQNEIMN</sequence>
<dbReference type="CDD" id="cd05247">
    <property type="entry name" value="UDP_G4E_1_SDR_e"/>
    <property type="match status" value="1"/>
</dbReference>
<evidence type="ECO:0000313" key="12">
    <source>
        <dbReference type="Proteomes" id="UP001610104"/>
    </source>
</evidence>
<evidence type="ECO:0000256" key="5">
    <source>
        <dbReference type="ARBA" id="ARBA00013189"/>
    </source>
</evidence>
<comment type="catalytic activity">
    <reaction evidence="1 9">
        <text>UDP-alpha-D-glucose = UDP-alpha-D-galactose</text>
        <dbReference type="Rhea" id="RHEA:22168"/>
        <dbReference type="ChEBI" id="CHEBI:58885"/>
        <dbReference type="ChEBI" id="CHEBI:66914"/>
        <dbReference type="EC" id="5.1.3.2"/>
    </reaction>
</comment>
<dbReference type="Proteomes" id="UP001610104">
    <property type="component" value="Unassembled WGS sequence"/>
</dbReference>
<keyword evidence="7 9" id="KW-0520">NAD</keyword>
<comment type="similarity">
    <text evidence="4 9">Belongs to the NAD(P)-dependent epimerase/dehydratase family.</text>
</comment>
<dbReference type="EMBL" id="JBAWKC010000006">
    <property type="protein sequence ID" value="MFH6770058.1"/>
    <property type="molecule type" value="Genomic_DNA"/>
</dbReference>
<feature type="domain" description="NAD(P)-binding" evidence="10">
    <location>
        <begin position="6"/>
        <end position="329"/>
    </location>
</feature>
<dbReference type="GO" id="GO:0003978">
    <property type="term" value="F:UDP-glucose 4-epimerase activity"/>
    <property type="evidence" value="ECO:0007669"/>
    <property type="project" value="UniProtKB-EC"/>
</dbReference>
<dbReference type="Gene3D" id="3.90.25.10">
    <property type="entry name" value="UDP-galactose 4-epimerase, domain 1"/>
    <property type="match status" value="1"/>
</dbReference>
<dbReference type="SUPFAM" id="SSF51735">
    <property type="entry name" value="NAD(P)-binding Rossmann-fold domains"/>
    <property type="match status" value="1"/>
</dbReference>
<comment type="subunit">
    <text evidence="9">Homodimer.</text>
</comment>
<dbReference type="InterPro" id="IPR005886">
    <property type="entry name" value="UDP_G4E"/>
</dbReference>
<dbReference type="NCBIfam" id="TIGR01179">
    <property type="entry name" value="galE"/>
    <property type="match status" value="1"/>
</dbReference>
<dbReference type="PANTHER" id="PTHR43725:SF47">
    <property type="entry name" value="UDP-GLUCOSE 4-EPIMERASE"/>
    <property type="match status" value="1"/>
</dbReference>
<dbReference type="NCBIfam" id="NF007956">
    <property type="entry name" value="PRK10675.1"/>
    <property type="match status" value="1"/>
</dbReference>
<dbReference type="InterPro" id="IPR016040">
    <property type="entry name" value="NAD(P)-bd_dom"/>
</dbReference>
<dbReference type="RefSeq" id="WP_395439280.1">
    <property type="nucleotide sequence ID" value="NZ_JBAWKC010000006.1"/>
</dbReference>
<comment type="cofactor">
    <cofactor evidence="2 9">
        <name>NAD(+)</name>
        <dbReference type="ChEBI" id="CHEBI:57540"/>
    </cofactor>
</comment>
<dbReference type="EC" id="5.1.3.2" evidence="5 9"/>
<evidence type="ECO:0000256" key="4">
    <source>
        <dbReference type="ARBA" id="ARBA00007637"/>
    </source>
</evidence>
<gene>
    <name evidence="11" type="primary">galE</name>
    <name evidence="11" type="ORF">V8G56_15010</name>
</gene>
<evidence type="ECO:0000256" key="9">
    <source>
        <dbReference type="RuleBase" id="RU366046"/>
    </source>
</evidence>
<protein>
    <recommendedName>
        <fullName evidence="6 9">UDP-glucose 4-epimerase</fullName>
        <ecNumber evidence="5 9">5.1.3.2</ecNumber>
    </recommendedName>
</protein>
<comment type="caution">
    <text evidence="11">The sequence shown here is derived from an EMBL/GenBank/DDBJ whole genome shotgun (WGS) entry which is preliminary data.</text>
</comment>